<accession>A0A395JAR2</accession>
<evidence type="ECO:0000313" key="3">
    <source>
        <dbReference type="Proteomes" id="UP000249056"/>
    </source>
</evidence>
<reference evidence="2 3" key="1">
    <citation type="submission" date="2018-06" db="EMBL/GenBank/DDBJ databases">
        <title>Genome Sequence of the Brown Rot Fungal Pathogen Monilinia fructigena.</title>
        <authorList>
            <person name="Landi L."/>
            <person name="De Miccolis Angelini R.M."/>
            <person name="Pollastro S."/>
            <person name="Abate D."/>
            <person name="Faretra F."/>
            <person name="Romanazzi G."/>
        </authorList>
    </citation>
    <scope>NUCLEOTIDE SEQUENCE [LARGE SCALE GENOMIC DNA]</scope>
    <source>
        <strain evidence="2 3">Mfrg269</strain>
    </source>
</reference>
<dbReference type="EMBL" id="QKRW01000002">
    <property type="protein sequence ID" value="RAL67799.1"/>
    <property type="molecule type" value="Genomic_DNA"/>
</dbReference>
<dbReference type="AlphaFoldDB" id="A0A395JAR2"/>
<sequence>MSVNAWTITHAFAVMQSIKTLFSNVYIPNAILLILDPHSIIPSLSVWCYRQHLSSRTSYPKSRTPCVEEKPITSEESSWKTWDLLGDIQTLSALPTQSALRFASGVAFSSVSPLQYLTRDTVTAFATASVTSPSDSVQATYNTAPEFITASPLIYTGNTIKILPSVLLLLLVATISGLCLHFGEEKKALDDDANEDKIIDGNGEIVKNNKESNHKSKKTKTTPVDTTSLPVTKWRAKERKAERKAREAAINATSNTQDTETAAETNGPDTNAVGDSDQTISTKKRAKNKKQGDGSGANAESKASRFIVFVGNLPFHCHNRINKKPFRRR</sequence>
<keyword evidence="3" id="KW-1185">Reference proteome</keyword>
<feature type="compositionally biased region" description="Polar residues" evidence="1">
    <location>
        <begin position="251"/>
        <end position="269"/>
    </location>
</feature>
<proteinExistence type="predicted"/>
<name>A0A395JAR2_9HELO</name>
<organism evidence="2 3">
    <name type="scientific">Monilinia fructigena</name>
    <dbReference type="NCBI Taxonomy" id="38457"/>
    <lineage>
        <taxon>Eukaryota</taxon>
        <taxon>Fungi</taxon>
        <taxon>Dikarya</taxon>
        <taxon>Ascomycota</taxon>
        <taxon>Pezizomycotina</taxon>
        <taxon>Leotiomycetes</taxon>
        <taxon>Helotiales</taxon>
        <taxon>Sclerotiniaceae</taxon>
        <taxon>Monilinia</taxon>
    </lineage>
</organism>
<feature type="region of interest" description="Disordered" evidence="1">
    <location>
        <begin position="200"/>
        <end position="301"/>
    </location>
</feature>
<gene>
    <name evidence="2" type="ORF">DID88_008526</name>
</gene>
<evidence type="ECO:0000256" key="1">
    <source>
        <dbReference type="SAM" id="MobiDB-lite"/>
    </source>
</evidence>
<dbReference type="OrthoDB" id="5421216at2759"/>
<protein>
    <submittedName>
        <fullName evidence="2">Uncharacterized protein</fullName>
    </submittedName>
</protein>
<comment type="caution">
    <text evidence="2">The sequence shown here is derived from an EMBL/GenBank/DDBJ whole genome shotgun (WGS) entry which is preliminary data.</text>
</comment>
<dbReference type="Proteomes" id="UP000249056">
    <property type="component" value="Unassembled WGS sequence"/>
</dbReference>
<evidence type="ECO:0000313" key="2">
    <source>
        <dbReference type="EMBL" id="RAL67799.1"/>
    </source>
</evidence>